<feature type="compositionally biased region" description="Low complexity" evidence="2">
    <location>
        <begin position="85"/>
        <end position="102"/>
    </location>
</feature>
<dbReference type="PANTHER" id="PTHR42070">
    <property type="entry name" value="FILAMENT ASSOCIATED PROTEIN, PUTATIVE (AFU_ORTHOLOGUE AFUA_8G06630)-RELATED"/>
    <property type="match status" value="1"/>
</dbReference>
<feature type="region of interest" description="Disordered" evidence="2">
    <location>
        <begin position="85"/>
        <end position="147"/>
    </location>
</feature>
<gene>
    <name evidence="3" type="ORF">B0J15DRAFT_559041</name>
</gene>
<evidence type="ECO:0000256" key="1">
    <source>
        <dbReference type="SAM" id="Coils"/>
    </source>
</evidence>
<protein>
    <submittedName>
        <fullName evidence="3">Trappc4 protein</fullName>
    </submittedName>
</protein>
<dbReference type="AlphaFoldDB" id="A0A9P9KJB0"/>
<name>A0A9P9KJB0_FUSSL</name>
<dbReference type="GO" id="GO:0003700">
    <property type="term" value="F:DNA-binding transcription factor activity"/>
    <property type="evidence" value="ECO:0007669"/>
    <property type="project" value="InterPro"/>
</dbReference>
<sequence>MPPGPPSTPRPRTKRVSAQHTRERVRNNQRRHRARRKDYIATLEEKLGEAEQTISSLRDQIEALQAALTRYRRYQNDQNRADCRTPLLQQPQSQGGTSSPPLAGTHGEAYQPSNVVSDTDDLGAGKLPAPASTDPLASDGQPGSEVNALIFPPAESLQALISIAQSSEPVTGPLLALGSASTSSPRSAPELTSTAASYQAVAEAGSLLSETVIPDQILAPTTPCCCSDPSSGAQLTADTINRMALVPSQETPLLMPAYMLEPAMEAYYQEQAYSESTMLCSEAYILIAQQNFKGMSQGDMTTWLWNGFRRSLQPGGGCRVNTDMLFSLLAFISDT</sequence>
<keyword evidence="4" id="KW-1185">Reference proteome</keyword>
<accession>A0A9P9KJB0</accession>
<dbReference type="SUPFAM" id="SSF57959">
    <property type="entry name" value="Leucine zipper domain"/>
    <property type="match status" value="1"/>
</dbReference>
<evidence type="ECO:0000256" key="2">
    <source>
        <dbReference type="SAM" id="MobiDB-lite"/>
    </source>
</evidence>
<dbReference type="EMBL" id="JAGTJS010000010">
    <property type="protein sequence ID" value="KAH7254714.1"/>
    <property type="molecule type" value="Genomic_DNA"/>
</dbReference>
<evidence type="ECO:0000313" key="3">
    <source>
        <dbReference type="EMBL" id="KAH7254714.1"/>
    </source>
</evidence>
<dbReference type="OrthoDB" id="4505928at2759"/>
<evidence type="ECO:0000313" key="4">
    <source>
        <dbReference type="Proteomes" id="UP000736672"/>
    </source>
</evidence>
<dbReference type="InterPro" id="IPR046347">
    <property type="entry name" value="bZIP_sf"/>
</dbReference>
<feature type="coiled-coil region" evidence="1">
    <location>
        <begin position="40"/>
        <end position="74"/>
    </location>
</feature>
<dbReference type="Gene3D" id="1.20.5.170">
    <property type="match status" value="1"/>
</dbReference>
<comment type="caution">
    <text evidence="3">The sequence shown here is derived from an EMBL/GenBank/DDBJ whole genome shotgun (WGS) entry which is preliminary data.</text>
</comment>
<feature type="region of interest" description="Disordered" evidence="2">
    <location>
        <begin position="1"/>
        <end position="37"/>
    </location>
</feature>
<dbReference type="CDD" id="cd14688">
    <property type="entry name" value="bZIP_YAP"/>
    <property type="match status" value="1"/>
</dbReference>
<proteinExistence type="predicted"/>
<keyword evidence="1" id="KW-0175">Coiled coil</keyword>
<reference evidence="3" key="1">
    <citation type="journal article" date="2021" name="Nat. Commun.">
        <title>Genetic determinants of endophytism in the Arabidopsis root mycobiome.</title>
        <authorList>
            <person name="Mesny F."/>
            <person name="Miyauchi S."/>
            <person name="Thiergart T."/>
            <person name="Pickel B."/>
            <person name="Atanasova L."/>
            <person name="Karlsson M."/>
            <person name="Huettel B."/>
            <person name="Barry K.W."/>
            <person name="Haridas S."/>
            <person name="Chen C."/>
            <person name="Bauer D."/>
            <person name="Andreopoulos W."/>
            <person name="Pangilinan J."/>
            <person name="LaButti K."/>
            <person name="Riley R."/>
            <person name="Lipzen A."/>
            <person name="Clum A."/>
            <person name="Drula E."/>
            <person name="Henrissat B."/>
            <person name="Kohler A."/>
            <person name="Grigoriev I.V."/>
            <person name="Martin F.M."/>
            <person name="Hacquard S."/>
        </authorList>
    </citation>
    <scope>NUCLEOTIDE SEQUENCE</scope>
    <source>
        <strain evidence="3">FSSC 5 MPI-SDFR-AT-0091</strain>
    </source>
</reference>
<dbReference type="Proteomes" id="UP000736672">
    <property type="component" value="Unassembled WGS sequence"/>
</dbReference>
<dbReference type="PANTHER" id="PTHR42070:SF1">
    <property type="entry name" value="FILAMENT ASSOCIATED PROTEIN, PUTATIVE (AFU_ORTHOLOGUE AFUA_8G06630)-RELATED"/>
    <property type="match status" value="1"/>
</dbReference>
<organism evidence="3 4">
    <name type="scientific">Fusarium solani</name>
    <name type="common">Filamentous fungus</name>
    <dbReference type="NCBI Taxonomy" id="169388"/>
    <lineage>
        <taxon>Eukaryota</taxon>
        <taxon>Fungi</taxon>
        <taxon>Dikarya</taxon>
        <taxon>Ascomycota</taxon>
        <taxon>Pezizomycotina</taxon>
        <taxon>Sordariomycetes</taxon>
        <taxon>Hypocreomycetidae</taxon>
        <taxon>Hypocreales</taxon>
        <taxon>Nectriaceae</taxon>
        <taxon>Fusarium</taxon>
        <taxon>Fusarium solani species complex</taxon>
    </lineage>
</organism>
<feature type="compositionally biased region" description="Basic residues" evidence="2">
    <location>
        <begin position="27"/>
        <end position="36"/>
    </location>
</feature>